<gene>
    <name evidence="2" type="ORF">EZS27_003911</name>
</gene>
<sequence>MRVYIKKVSKTGILIYKETTLQSVISDLISILVILVLIGADIAFSILVSPSFVLDILASSIFLIYLVGHANNRKEEIKTKEEFKKMFEKLFED</sequence>
<comment type="caution">
    <text evidence="2">The sequence shown here is derived from an EMBL/GenBank/DDBJ whole genome shotgun (WGS) entry which is preliminary data.</text>
</comment>
<name>A0A5J4SRW6_9ZZZZ</name>
<dbReference type="EMBL" id="SNRY01000063">
    <property type="protein sequence ID" value="KAA6348678.1"/>
    <property type="molecule type" value="Genomic_DNA"/>
</dbReference>
<protein>
    <submittedName>
        <fullName evidence="2">Uncharacterized protein</fullName>
    </submittedName>
</protein>
<evidence type="ECO:0000256" key="1">
    <source>
        <dbReference type="SAM" id="Phobius"/>
    </source>
</evidence>
<dbReference type="AlphaFoldDB" id="A0A5J4SRW6"/>
<keyword evidence="1" id="KW-0472">Membrane</keyword>
<feature type="transmembrane region" description="Helical" evidence="1">
    <location>
        <begin position="21"/>
        <end position="40"/>
    </location>
</feature>
<accession>A0A5J4SRW6</accession>
<evidence type="ECO:0000313" key="2">
    <source>
        <dbReference type="EMBL" id="KAA6348678.1"/>
    </source>
</evidence>
<reference evidence="2" key="1">
    <citation type="submission" date="2019-03" db="EMBL/GenBank/DDBJ databases">
        <title>Single cell metagenomics reveals metabolic interactions within the superorganism composed of flagellate Streblomastix strix and complex community of Bacteroidetes bacteria on its surface.</title>
        <authorList>
            <person name="Treitli S.C."/>
            <person name="Kolisko M."/>
            <person name="Husnik F."/>
            <person name="Keeling P."/>
            <person name="Hampl V."/>
        </authorList>
    </citation>
    <scope>NUCLEOTIDE SEQUENCE</scope>
    <source>
        <strain evidence="2">STM</strain>
    </source>
</reference>
<keyword evidence="1" id="KW-1133">Transmembrane helix</keyword>
<feature type="transmembrane region" description="Helical" evidence="1">
    <location>
        <begin position="46"/>
        <end position="68"/>
    </location>
</feature>
<keyword evidence="1" id="KW-0812">Transmembrane</keyword>
<proteinExistence type="predicted"/>
<organism evidence="2">
    <name type="scientific">termite gut metagenome</name>
    <dbReference type="NCBI Taxonomy" id="433724"/>
    <lineage>
        <taxon>unclassified sequences</taxon>
        <taxon>metagenomes</taxon>
        <taxon>organismal metagenomes</taxon>
    </lineage>
</organism>